<comment type="caution">
    <text evidence="5">The sequence shown here is derived from an EMBL/GenBank/DDBJ whole genome shotgun (WGS) entry which is preliminary data.</text>
</comment>
<dbReference type="GO" id="GO:0016787">
    <property type="term" value="F:hydrolase activity"/>
    <property type="evidence" value="ECO:0007669"/>
    <property type="project" value="UniProtKB-KW"/>
</dbReference>
<proteinExistence type="predicted"/>
<dbReference type="RefSeq" id="WP_147205607.1">
    <property type="nucleotide sequence ID" value="NZ_BJYT01000022.1"/>
</dbReference>
<keyword evidence="2 5" id="KW-0378">Hydrolase</keyword>
<sequence>MPETQPYTISPLGDSAIVIAYGAVIDMAINRKVLIISNAIKEANFRGVKDVAPAYSSITVHYDVVAIRKANITRSAFEIMKEQLERQLNPPLENLEEIRRTIRIPVCYAPKYGLDLNHISAQLNVSIAEIVRLHTSKPYRVFMVGFLPGFAYMGELDERIAVPRKQEPRLQIEPGYVGIAGKQTGIYPLTSPGGWQIIGRTPVQLFDATREEPVLFTAGDEVEFYSITEDEFDNY</sequence>
<protein>
    <submittedName>
        <fullName evidence="5">Allophanate hydrolase</fullName>
    </submittedName>
</protein>
<dbReference type="NCBIfam" id="TIGR00370">
    <property type="entry name" value="5-oxoprolinase subunit PxpB"/>
    <property type="match status" value="1"/>
</dbReference>
<dbReference type="InterPro" id="IPR003833">
    <property type="entry name" value="CT_C_D"/>
</dbReference>
<dbReference type="GO" id="GO:0005524">
    <property type="term" value="F:ATP binding"/>
    <property type="evidence" value="ECO:0007669"/>
    <property type="project" value="UniProtKB-KW"/>
</dbReference>
<dbReference type="SMART" id="SM00796">
    <property type="entry name" value="AHS1"/>
    <property type="match status" value="1"/>
</dbReference>
<name>A0A512BHS7_9BACT</name>
<evidence type="ECO:0000256" key="2">
    <source>
        <dbReference type="ARBA" id="ARBA00022801"/>
    </source>
</evidence>
<organism evidence="5 6">
    <name type="scientific">Segetibacter aerophilus</name>
    <dbReference type="NCBI Taxonomy" id="670293"/>
    <lineage>
        <taxon>Bacteria</taxon>
        <taxon>Pseudomonadati</taxon>
        <taxon>Bacteroidota</taxon>
        <taxon>Chitinophagia</taxon>
        <taxon>Chitinophagales</taxon>
        <taxon>Chitinophagaceae</taxon>
        <taxon>Segetibacter</taxon>
    </lineage>
</organism>
<dbReference type="SUPFAM" id="SSF160467">
    <property type="entry name" value="PH0987 N-terminal domain-like"/>
    <property type="match status" value="1"/>
</dbReference>
<dbReference type="EMBL" id="BJYT01000022">
    <property type="protein sequence ID" value="GEO11503.1"/>
    <property type="molecule type" value="Genomic_DNA"/>
</dbReference>
<feature type="domain" description="Carboxyltransferase" evidence="4">
    <location>
        <begin position="7"/>
        <end position="216"/>
    </location>
</feature>
<dbReference type="Gene3D" id="3.30.1360.40">
    <property type="match status" value="1"/>
</dbReference>
<dbReference type="OrthoDB" id="9778567at2"/>
<keyword evidence="6" id="KW-1185">Reference proteome</keyword>
<dbReference type="AlphaFoldDB" id="A0A512BHS7"/>
<evidence type="ECO:0000313" key="5">
    <source>
        <dbReference type="EMBL" id="GEO11503.1"/>
    </source>
</evidence>
<dbReference type="Proteomes" id="UP000321513">
    <property type="component" value="Unassembled WGS sequence"/>
</dbReference>
<reference evidence="5 6" key="1">
    <citation type="submission" date="2019-07" db="EMBL/GenBank/DDBJ databases">
        <title>Whole genome shotgun sequence of Segetibacter aerophilus NBRC 106135.</title>
        <authorList>
            <person name="Hosoyama A."/>
            <person name="Uohara A."/>
            <person name="Ohji S."/>
            <person name="Ichikawa N."/>
        </authorList>
    </citation>
    <scope>NUCLEOTIDE SEQUENCE [LARGE SCALE GENOMIC DNA]</scope>
    <source>
        <strain evidence="5 6">NBRC 106135</strain>
    </source>
</reference>
<evidence type="ECO:0000256" key="3">
    <source>
        <dbReference type="ARBA" id="ARBA00022840"/>
    </source>
</evidence>
<dbReference type="Pfam" id="PF02682">
    <property type="entry name" value="CT_C_D"/>
    <property type="match status" value="1"/>
</dbReference>
<dbReference type="Gene3D" id="2.40.100.10">
    <property type="entry name" value="Cyclophilin-like"/>
    <property type="match status" value="1"/>
</dbReference>
<dbReference type="PANTHER" id="PTHR34698:SF2">
    <property type="entry name" value="5-OXOPROLINASE SUBUNIT B"/>
    <property type="match status" value="1"/>
</dbReference>
<evidence type="ECO:0000313" key="6">
    <source>
        <dbReference type="Proteomes" id="UP000321513"/>
    </source>
</evidence>
<dbReference type="PANTHER" id="PTHR34698">
    <property type="entry name" value="5-OXOPROLINASE SUBUNIT B"/>
    <property type="match status" value="1"/>
</dbReference>
<evidence type="ECO:0000256" key="1">
    <source>
        <dbReference type="ARBA" id="ARBA00022741"/>
    </source>
</evidence>
<accession>A0A512BHS7</accession>
<dbReference type="SUPFAM" id="SSF50891">
    <property type="entry name" value="Cyclophilin-like"/>
    <property type="match status" value="1"/>
</dbReference>
<gene>
    <name evidence="5" type="ORF">SAE01_39990</name>
</gene>
<keyword evidence="3" id="KW-0067">ATP-binding</keyword>
<dbReference type="InterPro" id="IPR010016">
    <property type="entry name" value="PxpB"/>
</dbReference>
<evidence type="ECO:0000259" key="4">
    <source>
        <dbReference type="SMART" id="SM00796"/>
    </source>
</evidence>
<keyword evidence="1" id="KW-0547">Nucleotide-binding</keyword>
<dbReference type="InterPro" id="IPR029000">
    <property type="entry name" value="Cyclophilin-like_dom_sf"/>
</dbReference>